<evidence type="ECO:0000256" key="1">
    <source>
        <dbReference type="SAM" id="MobiDB-lite"/>
    </source>
</evidence>
<sequence>MLQALRDMTNMYTLLLVVLVLKNFTEVKEIGQLNVINPDKSLLPILKDESENLNPLIEFVKEEGEKNQNISDTLPEEIGQDTVGKGNKFVKVTMTPNASDEDKPDGSSGGPWKVYNSKLLNLEKDKKIPDYVLTRRVIFTNDDSITSSKYRSITVYYSTKGGKDYKALLVEFYASDMEYKTYFKRGDAEGTEWANETISTSNVDEGVLTRIAKEAKIIQEGSSVSSKGRPIGPSLPISGSSSSDVGGGGSVGVDSGAKGGHGSSSSRPVERGETSTRGTTGPSGENGDSGGNGNSNSDRGDGNTSRNEGVALTNDNHHSVSDSSTTYGQTSPQTKEKKDDKSDDSVSKKLKLAGAGVATTAIGAGAIGGGAHYAHGVLSVVNWLI</sequence>
<proteinExistence type="predicted"/>
<feature type="compositionally biased region" description="Polar residues" evidence="1">
    <location>
        <begin position="321"/>
        <end position="333"/>
    </location>
</feature>
<keyword evidence="2" id="KW-0732">Signal</keyword>
<organism evidence="3 4">
    <name type="scientific">Theileria orientalis</name>
    <dbReference type="NCBI Taxonomy" id="68886"/>
    <lineage>
        <taxon>Eukaryota</taxon>
        <taxon>Sar</taxon>
        <taxon>Alveolata</taxon>
        <taxon>Apicomplexa</taxon>
        <taxon>Aconoidasida</taxon>
        <taxon>Piroplasmida</taxon>
        <taxon>Theileriidae</taxon>
        <taxon>Theileria</taxon>
    </lineage>
</organism>
<dbReference type="Proteomes" id="UP000244803">
    <property type="component" value="Chromosome 3"/>
</dbReference>
<feature type="compositionally biased region" description="Low complexity" evidence="1">
    <location>
        <begin position="294"/>
        <end position="305"/>
    </location>
</feature>
<feature type="compositionally biased region" description="Basic and acidic residues" evidence="1">
    <location>
        <begin position="334"/>
        <end position="347"/>
    </location>
</feature>
<feature type="signal peptide" evidence="2">
    <location>
        <begin position="1"/>
        <end position="27"/>
    </location>
</feature>
<dbReference type="EMBL" id="CP056066">
    <property type="protein sequence ID" value="UKJ89159.2"/>
    <property type="molecule type" value="Genomic_DNA"/>
</dbReference>
<evidence type="ECO:0000256" key="2">
    <source>
        <dbReference type="SAM" id="SignalP"/>
    </source>
</evidence>
<feature type="compositionally biased region" description="Low complexity" evidence="1">
    <location>
        <begin position="275"/>
        <end position="286"/>
    </location>
</feature>
<protein>
    <submittedName>
        <fullName evidence="3">Uncharacterized protein</fullName>
    </submittedName>
</protein>
<feature type="compositionally biased region" description="Gly residues" evidence="1">
    <location>
        <begin position="245"/>
        <end position="262"/>
    </location>
</feature>
<feature type="chain" id="PRO_5038076821" evidence="2">
    <location>
        <begin position="28"/>
        <end position="385"/>
    </location>
</feature>
<evidence type="ECO:0000313" key="4">
    <source>
        <dbReference type="Proteomes" id="UP000244803"/>
    </source>
</evidence>
<dbReference type="AlphaFoldDB" id="A0A976M8J1"/>
<reference evidence="3" key="1">
    <citation type="submission" date="2022-07" db="EMBL/GenBank/DDBJ databases">
        <title>Evaluation of T. orientalis genome assembly methods using nanopore sequencing and analysis of variation between genomes.</title>
        <authorList>
            <person name="Yam J."/>
            <person name="Micallef M.L."/>
            <person name="Liu M."/>
            <person name="Djordjevic S.P."/>
            <person name="Bogema D.R."/>
            <person name="Jenkins C."/>
        </authorList>
    </citation>
    <scope>NUCLEOTIDE SEQUENCE</scope>
    <source>
        <strain evidence="3">Fish Creek</strain>
    </source>
</reference>
<evidence type="ECO:0000313" key="3">
    <source>
        <dbReference type="EMBL" id="UKJ89159.2"/>
    </source>
</evidence>
<name>A0A976M8J1_THEOR</name>
<accession>A0A976M8J1</accession>
<gene>
    <name evidence="3" type="ORF">MACJ_002406</name>
</gene>
<feature type="region of interest" description="Disordered" evidence="1">
    <location>
        <begin position="220"/>
        <end position="347"/>
    </location>
</feature>